<organism evidence="3">
    <name type="scientific">Enterobius vermicularis</name>
    <name type="common">Human pinworm</name>
    <dbReference type="NCBI Taxonomy" id="51028"/>
    <lineage>
        <taxon>Eukaryota</taxon>
        <taxon>Metazoa</taxon>
        <taxon>Ecdysozoa</taxon>
        <taxon>Nematoda</taxon>
        <taxon>Chromadorea</taxon>
        <taxon>Rhabditida</taxon>
        <taxon>Spirurina</taxon>
        <taxon>Oxyuridomorpha</taxon>
        <taxon>Oxyuroidea</taxon>
        <taxon>Oxyuridae</taxon>
        <taxon>Enterobius</taxon>
    </lineage>
</organism>
<evidence type="ECO:0000313" key="3">
    <source>
        <dbReference type="WBParaSite" id="EVEC_0000148301-mRNA-1"/>
    </source>
</evidence>
<accession>A0A0N4UVK9</accession>
<dbReference type="Proteomes" id="UP000274131">
    <property type="component" value="Unassembled WGS sequence"/>
</dbReference>
<gene>
    <name evidence="1" type="ORF">EVEC_LOCUS1191</name>
</gene>
<protein>
    <submittedName>
        <fullName evidence="3">Bacteriocin immunity protein</fullName>
    </submittedName>
</protein>
<dbReference type="EMBL" id="UXUI01007181">
    <property type="protein sequence ID" value="VDD86048.1"/>
    <property type="molecule type" value="Genomic_DNA"/>
</dbReference>
<keyword evidence="2" id="KW-1185">Reference proteome</keyword>
<evidence type="ECO:0000313" key="1">
    <source>
        <dbReference type="EMBL" id="VDD86048.1"/>
    </source>
</evidence>
<dbReference type="AlphaFoldDB" id="A0A0N4UVK9"/>
<evidence type="ECO:0000313" key="2">
    <source>
        <dbReference type="Proteomes" id="UP000274131"/>
    </source>
</evidence>
<dbReference type="WBParaSite" id="EVEC_0000148301-mRNA-1">
    <property type="protein sequence ID" value="EVEC_0000148301-mRNA-1"/>
    <property type="gene ID" value="EVEC_0000148301"/>
</dbReference>
<reference evidence="1 2" key="2">
    <citation type="submission" date="2018-10" db="EMBL/GenBank/DDBJ databases">
        <authorList>
            <consortium name="Pathogen Informatics"/>
        </authorList>
    </citation>
    <scope>NUCLEOTIDE SEQUENCE [LARGE SCALE GENOMIC DNA]</scope>
</reference>
<proteinExistence type="predicted"/>
<sequence>MQELIKLLFGTISENPKASEEGLVKLVENMTAVIDEQFKITTNFITETILKSFRNLAFMNHETIEEMKSIFYKNLTALKGHEFMDGLKAKSSNLFKALSS</sequence>
<reference evidence="3" key="1">
    <citation type="submission" date="2017-02" db="UniProtKB">
        <authorList>
            <consortium name="WormBaseParasite"/>
        </authorList>
    </citation>
    <scope>IDENTIFICATION</scope>
</reference>
<name>A0A0N4UVK9_ENTVE</name>